<dbReference type="FunCoup" id="A0A3M0CNT0">
    <property type="interactions" value="53"/>
</dbReference>
<proteinExistence type="predicted"/>
<evidence type="ECO:0000259" key="10">
    <source>
        <dbReference type="PROSITE" id="PS50893"/>
    </source>
</evidence>
<dbReference type="PROSITE" id="PS00211">
    <property type="entry name" value="ABC_TRANSPORTER_1"/>
    <property type="match status" value="1"/>
</dbReference>
<evidence type="ECO:0000256" key="4">
    <source>
        <dbReference type="ARBA" id="ARBA00022741"/>
    </source>
</evidence>
<dbReference type="SUPFAM" id="SSF52540">
    <property type="entry name" value="P-loop containing nucleoside triphosphate hydrolases"/>
    <property type="match status" value="1"/>
</dbReference>
<reference evidence="12 13" key="1">
    <citation type="submission" date="2018-10" db="EMBL/GenBank/DDBJ databases">
        <title>Genomic Encyclopedia of Archaeal and Bacterial Type Strains, Phase II (KMG-II): from individual species to whole genera.</title>
        <authorList>
            <person name="Goeker M."/>
        </authorList>
    </citation>
    <scope>NUCLEOTIDE SEQUENCE [LARGE SCALE GENOMIC DNA]</scope>
    <source>
        <strain evidence="12 13">DSM 25217</strain>
    </source>
</reference>
<evidence type="ECO:0000256" key="7">
    <source>
        <dbReference type="ARBA" id="ARBA00023136"/>
    </source>
</evidence>
<dbReference type="InterPro" id="IPR008995">
    <property type="entry name" value="Mo/tungstate-bd_C_term_dom"/>
</dbReference>
<accession>A0A3M0CNT0</accession>
<evidence type="ECO:0000256" key="8">
    <source>
        <dbReference type="PROSITE-ProRule" id="PRU01213"/>
    </source>
</evidence>
<evidence type="ECO:0000313" key="12">
    <source>
        <dbReference type="EMBL" id="RMB04923.1"/>
    </source>
</evidence>
<dbReference type="GO" id="GO:0005524">
    <property type="term" value="F:ATP binding"/>
    <property type="evidence" value="ECO:0007669"/>
    <property type="project" value="UniProtKB-KW"/>
</dbReference>
<dbReference type="Pfam" id="PF00005">
    <property type="entry name" value="ABC_tran"/>
    <property type="match status" value="1"/>
</dbReference>
<feature type="region of interest" description="Disordered" evidence="9">
    <location>
        <begin position="1"/>
        <end position="24"/>
    </location>
</feature>
<organism evidence="12 13">
    <name type="scientific">Eilatimonas milleporae</name>
    <dbReference type="NCBI Taxonomy" id="911205"/>
    <lineage>
        <taxon>Bacteria</taxon>
        <taxon>Pseudomonadati</taxon>
        <taxon>Pseudomonadota</taxon>
        <taxon>Alphaproteobacteria</taxon>
        <taxon>Kordiimonadales</taxon>
        <taxon>Kordiimonadaceae</taxon>
        <taxon>Eilatimonas</taxon>
    </lineage>
</organism>
<feature type="region of interest" description="Disordered" evidence="9">
    <location>
        <begin position="327"/>
        <end position="347"/>
    </location>
</feature>
<dbReference type="InterPro" id="IPR004606">
    <property type="entry name" value="Mop_domain"/>
</dbReference>
<keyword evidence="5 12" id="KW-0067">ATP-binding</keyword>
<evidence type="ECO:0000256" key="3">
    <source>
        <dbReference type="ARBA" id="ARBA00022505"/>
    </source>
</evidence>
<evidence type="ECO:0000256" key="5">
    <source>
        <dbReference type="ARBA" id="ARBA00022840"/>
    </source>
</evidence>
<dbReference type="PANTHER" id="PTHR43514:SF4">
    <property type="entry name" value="ABC TRANSPORTER I FAMILY MEMBER 10"/>
    <property type="match status" value="1"/>
</dbReference>
<keyword evidence="1" id="KW-0813">Transport</keyword>
<dbReference type="Gene3D" id="3.40.50.300">
    <property type="entry name" value="P-loop containing nucleotide triphosphate hydrolases"/>
    <property type="match status" value="1"/>
</dbReference>
<keyword evidence="4" id="KW-0547">Nucleotide-binding</keyword>
<dbReference type="InterPro" id="IPR005116">
    <property type="entry name" value="Transp-assoc_OB_typ1"/>
</dbReference>
<dbReference type="InParanoid" id="A0A3M0CNT0"/>
<evidence type="ECO:0000256" key="2">
    <source>
        <dbReference type="ARBA" id="ARBA00022475"/>
    </source>
</evidence>
<keyword evidence="7" id="KW-0472">Membrane</keyword>
<dbReference type="PANTHER" id="PTHR43514">
    <property type="entry name" value="ABC TRANSPORTER I FAMILY MEMBER 10"/>
    <property type="match status" value="1"/>
</dbReference>
<gene>
    <name evidence="12" type="ORF">BXY39_2496</name>
</gene>
<dbReference type="GO" id="GO:0015689">
    <property type="term" value="P:molybdate ion transport"/>
    <property type="evidence" value="ECO:0007669"/>
    <property type="project" value="InterPro"/>
</dbReference>
<dbReference type="AlphaFoldDB" id="A0A3M0CNT0"/>
<dbReference type="Proteomes" id="UP000271227">
    <property type="component" value="Unassembled WGS sequence"/>
</dbReference>
<evidence type="ECO:0000256" key="9">
    <source>
        <dbReference type="SAM" id="MobiDB-lite"/>
    </source>
</evidence>
<dbReference type="Pfam" id="PF03459">
    <property type="entry name" value="TOBE"/>
    <property type="match status" value="1"/>
</dbReference>
<dbReference type="PROSITE" id="PS51866">
    <property type="entry name" value="MOP"/>
    <property type="match status" value="1"/>
</dbReference>
<keyword evidence="3 8" id="KW-0500">Molybdenum</keyword>
<keyword evidence="6" id="KW-1278">Translocase</keyword>
<dbReference type="EMBL" id="REFR01000012">
    <property type="protein sequence ID" value="RMB04923.1"/>
    <property type="molecule type" value="Genomic_DNA"/>
</dbReference>
<name>A0A3M0CNT0_9PROT</name>
<evidence type="ECO:0000256" key="6">
    <source>
        <dbReference type="ARBA" id="ARBA00022967"/>
    </source>
</evidence>
<dbReference type="PROSITE" id="PS50893">
    <property type="entry name" value="ABC_TRANSPORTER_2"/>
    <property type="match status" value="1"/>
</dbReference>
<keyword evidence="2" id="KW-1003">Cell membrane</keyword>
<sequence>MSANIAAADKPAQNGKTVGDHDTPPVADIMVRWRAEGRRGAGQCRLMPGVTALIGPSGGGKTSLARFIAGIEKPDSGQIRIGGKTVFDSQQKLWVPARKRRIGYVPQDPTLFPHMSVEQNIRFGLKLSEARLGHLLTELDLKGMLNRRPARLSGGEARRVALARALASDPALLILDEPTAGLDALKRRQMLQLVATLARVTAVPTLFVTHALDDMLSIADRAILMSDLQILRSDTLDSVLDDPVTPEVLGLDDAGTLMSGTVTERGAGLISVNLGGARLRLPDHGDPLGQEMRLRIRARDVGITTGSTDGLSILNCLPAKVKRLTSRQGINHGNTGGEGTDPERTSETDVILSLTGTELTLKARLTHASVERLGLAPGMTCHAMIKAVAARGAIIAAVDLPPED</sequence>
<dbReference type="SUPFAM" id="SSF50331">
    <property type="entry name" value="MOP-like"/>
    <property type="match status" value="1"/>
</dbReference>
<feature type="domain" description="ABC transporter" evidence="10">
    <location>
        <begin position="18"/>
        <end position="252"/>
    </location>
</feature>
<dbReference type="SMART" id="SM00382">
    <property type="entry name" value="AAA"/>
    <property type="match status" value="1"/>
</dbReference>
<protein>
    <submittedName>
        <fullName evidence="12">Molybdate transport system ATP-binding protein</fullName>
    </submittedName>
</protein>
<dbReference type="InterPro" id="IPR050334">
    <property type="entry name" value="Molybdenum_import_ModC"/>
</dbReference>
<evidence type="ECO:0000313" key="13">
    <source>
        <dbReference type="Proteomes" id="UP000271227"/>
    </source>
</evidence>
<dbReference type="OrthoDB" id="9802264at2"/>
<dbReference type="GO" id="GO:0016887">
    <property type="term" value="F:ATP hydrolysis activity"/>
    <property type="evidence" value="ECO:0007669"/>
    <property type="project" value="InterPro"/>
</dbReference>
<dbReference type="RefSeq" id="WP_121939175.1">
    <property type="nucleotide sequence ID" value="NZ_REFR01000012.1"/>
</dbReference>
<feature type="domain" description="Mop" evidence="11">
    <location>
        <begin position="310"/>
        <end position="394"/>
    </location>
</feature>
<dbReference type="InterPro" id="IPR003593">
    <property type="entry name" value="AAA+_ATPase"/>
</dbReference>
<dbReference type="Gene3D" id="2.40.50.100">
    <property type="match status" value="1"/>
</dbReference>
<dbReference type="InterPro" id="IPR003439">
    <property type="entry name" value="ABC_transporter-like_ATP-bd"/>
</dbReference>
<dbReference type="InterPro" id="IPR017871">
    <property type="entry name" value="ABC_transporter-like_CS"/>
</dbReference>
<dbReference type="InterPro" id="IPR027417">
    <property type="entry name" value="P-loop_NTPase"/>
</dbReference>
<evidence type="ECO:0000256" key="1">
    <source>
        <dbReference type="ARBA" id="ARBA00022448"/>
    </source>
</evidence>
<comment type="caution">
    <text evidence="12">The sequence shown here is derived from an EMBL/GenBank/DDBJ whole genome shotgun (WGS) entry which is preliminary data.</text>
</comment>
<keyword evidence="13" id="KW-1185">Reference proteome</keyword>
<evidence type="ECO:0000259" key="11">
    <source>
        <dbReference type="PROSITE" id="PS51866"/>
    </source>
</evidence>